<organism evidence="2 3">
    <name type="scientific">Portunus trituberculatus</name>
    <name type="common">Swimming crab</name>
    <name type="synonym">Neptunus trituberculatus</name>
    <dbReference type="NCBI Taxonomy" id="210409"/>
    <lineage>
        <taxon>Eukaryota</taxon>
        <taxon>Metazoa</taxon>
        <taxon>Ecdysozoa</taxon>
        <taxon>Arthropoda</taxon>
        <taxon>Crustacea</taxon>
        <taxon>Multicrustacea</taxon>
        <taxon>Malacostraca</taxon>
        <taxon>Eumalacostraca</taxon>
        <taxon>Eucarida</taxon>
        <taxon>Decapoda</taxon>
        <taxon>Pleocyemata</taxon>
        <taxon>Brachyura</taxon>
        <taxon>Eubrachyura</taxon>
        <taxon>Portunoidea</taxon>
        <taxon>Portunidae</taxon>
        <taxon>Portuninae</taxon>
        <taxon>Portunus</taxon>
    </lineage>
</organism>
<gene>
    <name evidence="2" type="ORF">E2C01_096351</name>
</gene>
<dbReference type="EMBL" id="VSRR010124685">
    <property type="protein sequence ID" value="MPD00848.1"/>
    <property type="molecule type" value="Genomic_DNA"/>
</dbReference>
<feature type="region of interest" description="Disordered" evidence="1">
    <location>
        <begin position="27"/>
        <end position="60"/>
    </location>
</feature>
<comment type="caution">
    <text evidence="2">The sequence shown here is derived from an EMBL/GenBank/DDBJ whole genome shotgun (WGS) entry which is preliminary data.</text>
</comment>
<sequence length="60" mass="6553">MERRGTEQGRGGEVMASRMREDLRLLLGRSPSPGSRHSENPIRPEPPTRVLVEASVGLSG</sequence>
<dbReference type="AlphaFoldDB" id="A0A5B7K6B4"/>
<evidence type="ECO:0000313" key="3">
    <source>
        <dbReference type="Proteomes" id="UP000324222"/>
    </source>
</evidence>
<accession>A0A5B7K6B4</accession>
<name>A0A5B7K6B4_PORTR</name>
<protein>
    <submittedName>
        <fullName evidence="2">Uncharacterized protein</fullName>
    </submittedName>
</protein>
<evidence type="ECO:0000256" key="1">
    <source>
        <dbReference type="SAM" id="MobiDB-lite"/>
    </source>
</evidence>
<reference evidence="2 3" key="1">
    <citation type="submission" date="2019-05" db="EMBL/GenBank/DDBJ databases">
        <title>Another draft genome of Portunus trituberculatus and its Hox gene families provides insights of decapod evolution.</title>
        <authorList>
            <person name="Jeong J.-H."/>
            <person name="Song I."/>
            <person name="Kim S."/>
            <person name="Choi T."/>
            <person name="Kim D."/>
            <person name="Ryu S."/>
            <person name="Kim W."/>
        </authorList>
    </citation>
    <scope>NUCLEOTIDE SEQUENCE [LARGE SCALE GENOMIC DNA]</scope>
    <source>
        <tissue evidence="2">Muscle</tissue>
    </source>
</reference>
<dbReference type="Proteomes" id="UP000324222">
    <property type="component" value="Unassembled WGS sequence"/>
</dbReference>
<evidence type="ECO:0000313" key="2">
    <source>
        <dbReference type="EMBL" id="MPD00848.1"/>
    </source>
</evidence>
<keyword evidence="3" id="KW-1185">Reference proteome</keyword>
<proteinExistence type="predicted"/>